<keyword evidence="1" id="KW-1133">Transmembrane helix</keyword>
<keyword evidence="3" id="KW-1185">Reference proteome</keyword>
<reference evidence="2" key="1">
    <citation type="submission" date="2020-09" db="EMBL/GenBank/DDBJ databases">
        <title>Draft Genome Sequence of Paenibacillus sp. WST5.</title>
        <authorList>
            <person name="Bao Z."/>
        </authorList>
    </citation>
    <scope>NUCLEOTIDE SEQUENCE</scope>
    <source>
        <strain evidence="2">WST5</strain>
    </source>
</reference>
<evidence type="ECO:0000313" key="3">
    <source>
        <dbReference type="Proteomes" id="UP000650466"/>
    </source>
</evidence>
<comment type="caution">
    <text evidence="2">The sequence shown here is derived from an EMBL/GenBank/DDBJ whole genome shotgun (WGS) entry which is preliminary data.</text>
</comment>
<evidence type="ECO:0000313" key="2">
    <source>
        <dbReference type="EMBL" id="MBD0378854.1"/>
    </source>
</evidence>
<name>A0A926KMH0_9BACL</name>
<gene>
    <name evidence="2" type="ORF">ICC18_01805</name>
</gene>
<keyword evidence="1" id="KW-0812">Transmembrane</keyword>
<dbReference type="Proteomes" id="UP000650466">
    <property type="component" value="Unassembled WGS sequence"/>
</dbReference>
<dbReference type="RefSeq" id="WP_188172664.1">
    <property type="nucleotide sequence ID" value="NZ_JACVVD010000001.1"/>
</dbReference>
<sequence length="81" mass="8855">MIQSLRWVLIASGIFLVGLAGLEKVILFSAVFNKTHAMGKDAILINIPGYFWNITNYTGYFGFTLIVAGIAVVVYSKVKGI</sequence>
<keyword evidence="1" id="KW-0472">Membrane</keyword>
<dbReference type="AlphaFoldDB" id="A0A926KMH0"/>
<protein>
    <submittedName>
        <fullName evidence="2">Uncharacterized protein</fullName>
    </submittedName>
</protein>
<feature type="transmembrane region" description="Helical" evidence="1">
    <location>
        <begin position="57"/>
        <end position="75"/>
    </location>
</feature>
<dbReference type="EMBL" id="JACVVD010000001">
    <property type="protein sequence ID" value="MBD0378854.1"/>
    <property type="molecule type" value="Genomic_DNA"/>
</dbReference>
<proteinExistence type="predicted"/>
<evidence type="ECO:0000256" key="1">
    <source>
        <dbReference type="SAM" id="Phobius"/>
    </source>
</evidence>
<accession>A0A926KMH0</accession>
<organism evidence="2 3">
    <name type="scientific">Paenibacillus sedimenti</name>
    <dbReference type="NCBI Taxonomy" id="2770274"/>
    <lineage>
        <taxon>Bacteria</taxon>
        <taxon>Bacillati</taxon>
        <taxon>Bacillota</taxon>
        <taxon>Bacilli</taxon>
        <taxon>Bacillales</taxon>
        <taxon>Paenibacillaceae</taxon>
        <taxon>Paenibacillus</taxon>
    </lineage>
</organism>
<feature type="transmembrane region" description="Helical" evidence="1">
    <location>
        <begin position="7"/>
        <end position="32"/>
    </location>
</feature>